<dbReference type="PANTHER" id="PTHR12473">
    <property type="entry name" value="UBIQUITIN CARBOXYL-TERMINAL HYDROLASE MINDY-4-RELATED"/>
    <property type="match status" value="1"/>
</dbReference>
<evidence type="ECO:0000313" key="3">
    <source>
        <dbReference type="EMBL" id="CAE0610012.1"/>
    </source>
</evidence>
<dbReference type="PANTHER" id="PTHR12473:SF8">
    <property type="entry name" value="UBIQUITIN CARBOXYL-TERMINAL HYDROLASE MINDY-4-RELATED"/>
    <property type="match status" value="1"/>
</dbReference>
<dbReference type="SMART" id="SM01174">
    <property type="entry name" value="DUF4205"/>
    <property type="match status" value="1"/>
</dbReference>
<evidence type="ECO:0000259" key="2">
    <source>
        <dbReference type="SMART" id="SM01174"/>
    </source>
</evidence>
<name>A0A7S3UC66_9CHLO</name>
<sequence>MADPVRFVDLDKTHADALFAATFGTEGTEKEAVKAWCDQPIRMDPETGVIRQRRAGPCACIAPVQARAETHRRFGTEEDAETALRHALVDALWCAGGREQAALVATRRALHEHEHEMAAAVDLSLEGAVLDASSQWEESFVVARVNTKEDLERAVERAQNCLESPLGALLLLLSALESRGVERAMLDRDDASHPLVTPPFGHASQEVVHLLLCGKAVSNVFNGTITLGETPGEGAGHALVLQGVPSHPEVGLITMLEFLRYCEVGSFLKRPKYPVWVVGSESHYTVLYCEDEKVQDLDRGQALRRWARERFDALDQSGGGGFIPVESLDGLLDKIGVALPAESLQALKASAVVLWTELLGALAAVDPQYASNNSTAVSFELVHVNNILKKDASGSLAPRICRIRVAVPPPWEECMDGEAKAAALLGGSQKEGPLVDCIRTRWHRALCSWTGEEPSIV</sequence>
<dbReference type="InterPro" id="IPR039785">
    <property type="entry name" value="MINY3/4"/>
</dbReference>
<proteinExistence type="inferred from homology"/>
<dbReference type="InterPro" id="IPR025257">
    <property type="entry name" value="MINDY-3/4_CD"/>
</dbReference>
<protein>
    <recommendedName>
        <fullName evidence="2">Deubiquitinating enzyme MINDY-3/4 conserved domain-containing protein</fullName>
    </recommendedName>
</protein>
<feature type="domain" description="Deubiquitinating enzyme MINDY-3/4 conserved" evidence="2">
    <location>
        <begin position="19"/>
        <end position="360"/>
    </location>
</feature>
<comment type="similarity">
    <text evidence="1">Belongs to the MINDY deubiquitinase family. FAM188 subfamily.</text>
</comment>
<dbReference type="GO" id="GO:0006508">
    <property type="term" value="P:proteolysis"/>
    <property type="evidence" value="ECO:0007669"/>
    <property type="project" value="UniProtKB-KW"/>
</dbReference>
<gene>
    <name evidence="3" type="ORF">PSAL00342_LOCUS3835</name>
</gene>
<dbReference type="EMBL" id="HBIS01004227">
    <property type="protein sequence ID" value="CAE0610012.1"/>
    <property type="molecule type" value="Transcribed_RNA"/>
</dbReference>
<dbReference type="Pfam" id="PF13898">
    <property type="entry name" value="MINDY-3_4_CD"/>
    <property type="match status" value="1"/>
</dbReference>
<evidence type="ECO:0000256" key="1">
    <source>
        <dbReference type="ARBA" id="ARBA00011074"/>
    </source>
</evidence>
<reference evidence="3" key="1">
    <citation type="submission" date="2021-01" db="EMBL/GenBank/DDBJ databases">
        <authorList>
            <person name="Corre E."/>
            <person name="Pelletier E."/>
            <person name="Niang G."/>
            <person name="Scheremetjew M."/>
            <person name="Finn R."/>
            <person name="Kale V."/>
            <person name="Holt S."/>
            <person name="Cochrane G."/>
            <person name="Meng A."/>
            <person name="Brown T."/>
            <person name="Cohen L."/>
        </authorList>
    </citation>
    <scope>NUCLEOTIDE SEQUENCE</scope>
    <source>
        <strain evidence="3">CCMP1897</strain>
    </source>
</reference>
<organism evidence="3">
    <name type="scientific">Picocystis salinarum</name>
    <dbReference type="NCBI Taxonomy" id="88271"/>
    <lineage>
        <taxon>Eukaryota</taxon>
        <taxon>Viridiplantae</taxon>
        <taxon>Chlorophyta</taxon>
        <taxon>Picocystophyceae</taxon>
        <taxon>Picocystales</taxon>
        <taxon>Picocystaceae</taxon>
        <taxon>Picocystis</taxon>
    </lineage>
</organism>
<dbReference type="GO" id="GO:1990380">
    <property type="term" value="F:K48-linked deubiquitinase activity"/>
    <property type="evidence" value="ECO:0007669"/>
    <property type="project" value="InterPro"/>
</dbReference>
<accession>A0A7S3UC66</accession>
<dbReference type="AlphaFoldDB" id="A0A7S3UC66"/>
<dbReference type="GO" id="GO:0004843">
    <property type="term" value="F:cysteine-type deubiquitinase activity"/>
    <property type="evidence" value="ECO:0007669"/>
    <property type="project" value="UniProtKB-EC"/>
</dbReference>
<dbReference type="GO" id="GO:0071108">
    <property type="term" value="P:protein K48-linked deubiquitination"/>
    <property type="evidence" value="ECO:0007669"/>
    <property type="project" value="InterPro"/>
</dbReference>